<proteinExistence type="predicted"/>
<accession>A0A0P1ADQ6</accession>
<dbReference type="EMBL" id="CCYD01000322">
    <property type="protein sequence ID" value="CEG38486.1"/>
    <property type="molecule type" value="Genomic_DNA"/>
</dbReference>
<dbReference type="AlphaFoldDB" id="A0A0P1ADQ6"/>
<dbReference type="RefSeq" id="XP_024574855.1">
    <property type="nucleotide sequence ID" value="XM_024723928.1"/>
</dbReference>
<organism evidence="1 2">
    <name type="scientific">Plasmopara halstedii</name>
    <name type="common">Downy mildew of sunflower</name>
    <dbReference type="NCBI Taxonomy" id="4781"/>
    <lineage>
        <taxon>Eukaryota</taxon>
        <taxon>Sar</taxon>
        <taxon>Stramenopiles</taxon>
        <taxon>Oomycota</taxon>
        <taxon>Peronosporomycetes</taxon>
        <taxon>Peronosporales</taxon>
        <taxon>Peronosporaceae</taxon>
        <taxon>Plasmopara</taxon>
    </lineage>
</organism>
<protein>
    <submittedName>
        <fullName evidence="1">Uncharacterized protein</fullName>
    </submittedName>
</protein>
<evidence type="ECO:0000313" key="2">
    <source>
        <dbReference type="Proteomes" id="UP000054928"/>
    </source>
</evidence>
<name>A0A0P1ADQ6_PLAHL</name>
<evidence type="ECO:0000313" key="1">
    <source>
        <dbReference type="EMBL" id="CEG38486.1"/>
    </source>
</evidence>
<dbReference type="GeneID" id="36403613"/>
<reference evidence="2" key="1">
    <citation type="submission" date="2014-09" db="EMBL/GenBank/DDBJ databases">
        <authorList>
            <person name="Sharma Rahul"/>
            <person name="Thines Marco"/>
        </authorList>
    </citation>
    <scope>NUCLEOTIDE SEQUENCE [LARGE SCALE GENOMIC DNA]</scope>
</reference>
<dbReference type="Proteomes" id="UP000054928">
    <property type="component" value="Unassembled WGS sequence"/>
</dbReference>
<keyword evidence="2" id="KW-1185">Reference proteome</keyword>
<sequence length="49" mass="5476">MKACSMCEVANLQARRWSCGVKGRAPRIAGSYHQPCGGKRAQRSLRRKD</sequence>